<sequence>MVLASLVGTIRGGLDPPSSDSAHLLWEGSGSDCDGYWDSGLSIRAIAGAVIQ</sequence>
<gene>
    <name evidence="1" type="ORF">AVEN_45978_1</name>
</gene>
<accession>A0A4Y2TQK0</accession>
<organism evidence="1 2">
    <name type="scientific">Araneus ventricosus</name>
    <name type="common">Orbweaver spider</name>
    <name type="synonym">Epeira ventricosa</name>
    <dbReference type="NCBI Taxonomy" id="182803"/>
    <lineage>
        <taxon>Eukaryota</taxon>
        <taxon>Metazoa</taxon>
        <taxon>Ecdysozoa</taxon>
        <taxon>Arthropoda</taxon>
        <taxon>Chelicerata</taxon>
        <taxon>Arachnida</taxon>
        <taxon>Araneae</taxon>
        <taxon>Araneomorphae</taxon>
        <taxon>Entelegynae</taxon>
        <taxon>Araneoidea</taxon>
        <taxon>Araneidae</taxon>
        <taxon>Araneus</taxon>
    </lineage>
</organism>
<evidence type="ECO:0000313" key="1">
    <source>
        <dbReference type="EMBL" id="GBO02925.1"/>
    </source>
</evidence>
<dbReference type="AlphaFoldDB" id="A0A4Y2TQK0"/>
<comment type="caution">
    <text evidence="1">The sequence shown here is derived from an EMBL/GenBank/DDBJ whole genome shotgun (WGS) entry which is preliminary data.</text>
</comment>
<reference evidence="1 2" key="1">
    <citation type="journal article" date="2019" name="Sci. Rep.">
        <title>Orb-weaving spider Araneus ventricosus genome elucidates the spidroin gene catalogue.</title>
        <authorList>
            <person name="Kono N."/>
            <person name="Nakamura H."/>
            <person name="Ohtoshi R."/>
            <person name="Moran D.A.P."/>
            <person name="Shinohara A."/>
            <person name="Yoshida Y."/>
            <person name="Fujiwara M."/>
            <person name="Mori M."/>
            <person name="Tomita M."/>
            <person name="Arakawa K."/>
        </authorList>
    </citation>
    <scope>NUCLEOTIDE SEQUENCE [LARGE SCALE GENOMIC DNA]</scope>
</reference>
<feature type="non-terminal residue" evidence="1">
    <location>
        <position position="52"/>
    </location>
</feature>
<proteinExistence type="predicted"/>
<evidence type="ECO:0000313" key="2">
    <source>
        <dbReference type="Proteomes" id="UP000499080"/>
    </source>
</evidence>
<protein>
    <submittedName>
        <fullName evidence="1">Uncharacterized protein</fullName>
    </submittedName>
</protein>
<dbReference type="Proteomes" id="UP000499080">
    <property type="component" value="Unassembled WGS sequence"/>
</dbReference>
<name>A0A4Y2TQK0_ARAVE</name>
<keyword evidence="2" id="KW-1185">Reference proteome</keyword>
<dbReference type="EMBL" id="BGPR01030412">
    <property type="protein sequence ID" value="GBO02925.1"/>
    <property type="molecule type" value="Genomic_DNA"/>
</dbReference>